<organism evidence="4">
    <name type="scientific">Thelazia callipaeda</name>
    <name type="common">Oriental eyeworm</name>
    <name type="synonym">Parasitic nematode</name>
    <dbReference type="NCBI Taxonomy" id="103827"/>
    <lineage>
        <taxon>Eukaryota</taxon>
        <taxon>Metazoa</taxon>
        <taxon>Ecdysozoa</taxon>
        <taxon>Nematoda</taxon>
        <taxon>Chromadorea</taxon>
        <taxon>Rhabditida</taxon>
        <taxon>Spirurina</taxon>
        <taxon>Spiruromorpha</taxon>
        <taxon>Thelazioidea</taxon>
        <taxon>Thelaziidae</taxon>
        <taxon>Thelazia</taxon>
    </lineage>
</organism>
<dbReference type="Pfam" id="PF24628">
    <property type="entry name" value="DUF7627"/>
    <property type="match status" value="1"/>
</dbReference>
<dbReference type="STRING" id="103827.A0A0N5D090"/>
<dbReference type="Proteomes" id="UP000276776">
    <property type="component" value="Unassembled WGS sequence"/>
</dbReference>
<reference evidence="4" key="1">
    <citation type="submission" date="2017-02" db="UniProtKB">
        <authorList>
            <consortium name="WormBaseParasite"/>
        </authorList>
    </citation>
    <scope>IDENTIFICATION</scope>
</reference>
<dbReference type="OMA" id="IANWPRE"/>
<reference evidence="2 3" key="2">
    <citation type="submission" date="2018-11" db="EMBL/GenBank/DDBJ databases">
        <authorList>
            <consortium name="Pathogen Informatics"/>
        </authorList>
    </citation>
    <scope>NUCLEOTIDE SEQUENCE [LARGE SCALE GENOMIC DNA]</scope>
</reference>
<evidence type="ECO:0000313" key="4">
    <source>
        <dbReference type="WBParaSite" id="TCLT_0000620401-mRNA-1"/>
    </source>
</evidence>
<protein>
    <submittedName>
        <fullName evidence="4">NR LBD domain-containing protein</fullName>
    </submittedName>
</protein>
<proteinExistence type="predicted"/>
<evidence type="ECO:0000259" key="1">
    <source>
        <dbReference type="Pfam" id="PF24628"/>
    </source>
</evidence>
<dbReference type="InterPro" id="IPR056044">
    <property type="entry name" value="DUF7627"/>
</dbReference>
<dbReference type="WBParaSite" id="TCLT_0000620401-mRNA-1">
    <property type="protein sequence ID" value="TCLT_0000620401-mRNA-1"/>
    <property type="gene ID" value="TCLT_0000620401"/>
</dbReference>
<dbReference type="OrthoDB" id="5820655at2759"/>
<keyword evidence="3" id="KW-1185">Reference proteome</keyword>
<accession>A0A0N5D090</accession>
<evidence type="ECO:0000313" key="2">
    <source>
        <dbReference type="EMBL" id="VDN03523.1"/>
    </source>
</evidence>
<name>A0A0N5D090_THECL</name>
<gene>
    <name evidence="2" type="ORF">TCLT_LOCUS6193</name>
</gene>
<feature type="domain" description="DUF7627" evidence="1">
    <location>
        <begin position="104"/>
        <end position="315"/>
    </location>
</feature>
<evidence type="ECO:0000313" key="3">
    <source>
        <dbReference type="Proteomes" id="UP000276776"/>
    </source>
</evidence>
<dbReference type="EMBL" id="UYYF01004397">
    <property type="protein sequence ID" value="VDN03523.1"/>
    <property type="molecule type" value="Genomic_DNA"/>
</dbReference>
<dbReference type="AlphaFoldDB" id="A0A0N5D090"/>
<sequence>MPDMSSDSEITQKVTQTVDASCSIPKVTGDKKTRERSMRIARGHQIFKNIESTLCGADRSRKALDQEKELVRSYTRLRIKNPLSPVQCWSSEPHSSSIVTVDELMDLFDLAVSNKYLKFDELKTVLNDANLTLSDEDWSKFACHVANTAIQEIRGFAIDAAILAVGQKGFRSAFAQEVNILMSNYVFEEKAEQGVPELVAQLLIANWPRAHAHCDLESNDILFCIVSSIKGWLLTIIGETDEVEEVESSCACALYEVCRFAQRKLWMKWPELVDECYVAVKNAITLNITLTKEARKALLDTMIMMHEWTSRHAKTLVNESTQTCRSYL</sequence>